<proteinExistence type="predicted"/>
<organism evidence="1 2">
    <name type="scientific">Paraburkholderia humisilvae</name>
    <dbReference type="NCBI Taxonomy" id="627669"/>
    <lineage>
        <taxon>Bacteria</taxon>
        <taxon>Pseudomonadati</taxon>
        <taxon>Pseudomonadota</taxon>
        <taxon>Betaproteobacteria</taxon>
        <taxon>Burkholderiales</taxon>
        <taxon>Burkholderiaceae</taxon>
        <taxon>Paraburkholderia</taxon>
    </lineage>
</organism>
<sequence>MEPVRVKRWSIAIHNETAPYLLDLRSLRLESCKAIHLLSYSKSEFNSARLISSLTVNIISYMKFRRGSERDSDSRRNERE</sequence>
<reference evidence="1 2" key="1">
    <citation type="submission" date="2020-04" db="EMBL/GenBank/DDBJ databases">
        <authorList>
            <person name="De Canck E."/>
        </authorList>
    </citation>
    <scope>NUCLEOTIDE SEQUENCE [LARGE SCALE GENOMIC DNA]</scope>
    <source>
        <strain evidence="1 2">LMG 29542</strain>
    </source>
</reference>
<evidence type="ECO:0000313" key="1">
    <source>
        <dbReference type="EMBL" id="CAB3770061.1"/>
    </source>
</evidence>
<dbReference type="Proteomes" id="UP000494363">
    <property type="component" value="Unassembled WGS sequence"/>
</dbReference>
<dbReference type="AlphaFoldDB" id="A0A6J5EXC5"/>
<protein>
    <submittedName>
        <fullName evidence="1">Uncharacterized protein</fullName>
    </submittedName>
</protein>
<dbReference type="EMBL" id="CADIKH010000044">
    <property type="protein sequence ID" value="CAB3770061.1"/>
    <property type="molecule type" value="Genomic_DNA"/>
</dbReference>
<accession>A0A6J5EXC5</accession>
<name>A0A6J5EXC5_9BURK</name>
<gene>
    <name evidence="1" type="ORF">LMG29542_06253</name>
</gene>
<keyword evidence="2" id="KW-1185">Reference proteome</keyword>
<evidence type="ECO:0000313" key="2">
    <source>
        <dbReference type="Proteomes" id="UP000494363"/>
    </source>
</evidence>